<protein>
    <submittedName>
        <fullName evidence="2">Uncharacterized protein</fullName>
    </submittedName>
</protein>
<dbReference type="STRING" id="137658.SAMN05216186_101561"/>
<dbReference type="OrthoDB" id="7023082at2"/>
<feature type="transmembrane region" description="Helical" evidence="1">
    <location>
        <begin position="94"/>
        <end position="112"/>
    </location>
</feature>
<evidence type="ECO:0000313" key="2">
    <source>
        <dbReference type="EMBL" id="SDJ48372.1"/>
    </source>
</evidence>
<dbReference type="AlphaFoldDB" id="A0A1G8U3K8"/>
<sequence>MSRQRIIALICHGVACLLFPVATSLGFHFYTALFGAPFARGAALGLAVQLIFIVFILTNILIALISSMKAKAVLACVLAAAVLIYLIPEHPLRGLFFAGLSGGLSLVAIYVSRQLAHMSNNK</sequence>
<keyword evidence="1" id="KW-1133">Transmembrane helix</keyword>
<evidence type="ECO:0000313" key="3">
    <source>
        <dbReference type="Proteomes" id="UP000198706"/>
    </source>
</evidence>
<name>A0A1G8U3K8_9PSED</name>
<keyword evidence="1" id="KW-0472">Membrane</keyword>
<evidence type="ECO:0000256" key="1">
    <source>
        <dbReference type="SAM" id="Phobius"/>
    </source>
</evidence>
<keyword evidence="3" id="KW-1185">Reference proteome</keyword>
<dbReference type="EMBL" id="FNFD01000001">
    <property type="protein sequence ID" value="SDJ48372.1"/>
    <property type="molecule type" value="Genomic_DNA"/>
</dbReference>
<accession>A0A1G8U3K8</accession>
<proteinExistence type="predicted"/>
<feature type="transmembrane region" description="Helical" evidence="1">
    <location>
        <begin position="42"/>
        <end position="65"/>
    </location>
</feature>
<organism evidence="2 3">
    <name type="scientific">Pseudomonas indica</name>
    <dbReference type="NCBI Taxonomy" id="137658"/>
    <lineage>
        <taxon>Bacteria</taxon>
        <taxon>Pseudomonadati</taxon>
        <taxon>Pseudomonadota</taxon>
        <taxon>Gammaproteobacteria</taxon>
        <taxon>Pseudomonadales</taxon>
        <taxon>Pseudomonadaceae</taxon>
        <taxon>Pseudomonas</taxon>
    </lineage>
</organism>
<gene>
    <name evidence="2" type="ORF">SAMN05216186_101561</name>
</gene>
<feature type="transmembrane region" description="Helical" evidence="1">
    <location>
        <begin position="72"/>
        <end position="88"/>
    </location>
</feature>
<keyword evidence="1" id="KW-0812">Transmembrane</keyword>
<reference evidence="2 3" key="1">
    <citation type="submission" date="2016-10" db="EMBL/GenBank/DDBJ databases">
        <authorList>
            <person name="de Groot N.N."/>
        </authorList>
    </citation>
    <scope>NUCLEOTIDE SEQUENCE [LARGE SCALE GENOMIC DNA]</scope>
    <source>
        <strain evidence="2 3">JCM 21544</strain>
    </source>
</reference>
<dbReference type="Proteomes" id="UP000198706">
    <property type="component" value="Unassembled WGS sequence"/>
</dbReference>
<dbReference type="RefSeq" id="WP_084339659.1">
    <property type="nucleotide sequence ID" value="NZ_FNFD01000001.1"/>
</dbReference>